<feature type="active site" description="Nucleophile" evidence="4">
    <location>
        <position position="65"/>
    </location>
</feature>
<dbReference type="RefSeq" id="WP_109839966.1">
    <property type="nucleotide sequence ID" value="NZ_QGKM01000121.1"/>
</dbReference>
<proteinExistence type="inferred from homology"/>
<dbReference type="AlphaFoldDB" id="A0A317C7L8"/>
<dbReference type="Gene3D" id="3.40.50.1100">
    <property type="match status" value="2"/>
</dbReference>
<evidence type="ECO:0000256" key="4">
    <source>
        <dbReference type="PIRSR" id="PIRSR006278-1"/>
    </source>
</evidence>
<keyword evidence="7" id="KW-1185">Reference proteome</keyword>
<name>A0A317C7L8_9GAMM</name>
<gene>
    <name evidence="6" type="ORF">DKW60_22865</name>
</gene>
<dbReference type="Proteomes" id="UP000245539">
    <property type="component" value="Unassembled WGS sequence"/>
</dbReference>
<evidence type="ECO:0000256" key="5">
    <source>
        <dbReference type="PIRSR" id="PIRSR006278-2"/>
    </source>
</evidence>
<protein>
    <submittedName>
        <fullName evidence="6">1-aminocyclopropane-1-carboxylate deaminase</fullName>
    </submittedName>
</protein>
<dbReference type="InterPro" id="IPR036052">
    <property type="entry name" value="TrpB-like_PALP_sf"/>
</dbReference>
<dbReference type="InterPro" id="IPR027278">
    <property type="entry name" value="ACCD_DCysDesulf"/>
</dbReference>
<organism evidence="6 7">
    <name type="scientific">Leucothrix pacifica</name>
    <dbReference type="NCBI Taxonomy" id="1247513"/>
    <lineage>
        <taxon>Bacteria</taxon>
        <taxon>Pseudomonadati</taxon>
        <taxon>Pseudomonadota</taxon>
        <taxon>Gammaproteobacteria</taxon>
        <taxon>Thiotrichales</taxon>
        <taxon>Thiotrichaceae</taxon>
        <taxon>Leucothrix</taxon>
    </lineage>
</organism>
<dbReference type="OrthoDB" id="9801249at2"/>
<keyword evidence="3 5" id="KW-0663">Pyridoxal phosphate</keyword>
<feature type="modified residue" description="N6-(pyridoxal phosphate)lysine" evidence="5">
    <location>
        <position position="39"/>
    </location>
</feature>
<evidence type="ECO:0000256" key="1">
    <source>
        <dbReference type="ARBA" id="ARBA00001933"/>
    </source>
</evidence>
<sequence>MTQALQINWQDSVIQTIRFKNRDYFLKRDDLLTPISGNKARKLYGLLNTGFSGYQRLISHGGAQSNAMLALAQLCQMIGLPFHYYSRPVPKWLRQNPLGNLRTALDAGMQWHITDNGLPAQQTEPESLMIPQGISMPEAQSGLQRLAEEIEEFCQDKRIDKLSVVTPSGTGATALYLQKHLTHPVYTVPCVGDRDTLEKLFRQLLPDTERYPLILDSKKRYHFGELHPELLAIYQDLLNSTGVEFELMYDAKTWLVLQDQAFDTPVLYLHNGGISGNESMLARYRRLNS</sequence>
<comment type="cofactor">
    <cofactor evidence="1">
        <name>pyridoxal 5'-phosphate</name>
        <dbReference type="ChEBI" id="CHEBI:597326"/>
    </cofactor>
</comment>
<evidence type="ECO:0000313" key="7">
    <source>
        <dbReference type="Proteomes" id="UP000245539"/>
    </source>
</evidence>
<comment type="caution">
    <text evidence="6">The sequence shown here is derived from an EMBL/GenBank/DDBJ whole genome shotgun (WGS) entry which is preliminary data.</text>
</comment>
<accession>A0A317C7L8</accession>
<reference evidence="6 7" key="1">
    <citation type="submission" date="2018-05" db="EMBL/GenBank/DDBJ databases">
        <title>Leucothrix arctica sp. nov., isolated from Arctic seawater.</title>
        <authorList>
            <person name="Choi A."/>
            <person name="Baek K."/>
        </authorList>
    </citation>
    <scope>NUCLEOTIDE SEQUENCE [LARGE SCALE GENOMIC DNA]</scope>
    <source>
        <strain evidence="6 7">JCM 18388</strain>
    </source>
</reference>
<evidence type="ECO:0000256" key="3">
    <source>
        <dbReference type="ARBA" id="ARBA00022898"/>
    </source>
</evidence>
<dbReference type="SUPFAM" id="SSF53686">
    <property type="entry name" value="Tryptophan synthase beta subunit-like PLP-dependent enzymes"/>
    <property type="match status" value="1"/>
</dbReference>
<dbReference type="PIRSF" id="PIRSF006278">
    <property type="entry name" value="ACCD_DCysDesulf"/>
    <property type="match status" value="1"/>
</dbReference>
<dbReference type="PANTHER" id="PTHR43780:SF2">
    <property type="entry name" value="1-AMINOCYCLOPROPANE-1-CARBOXYLATE DEAMINASE-RELATED"/>
    <property type="match status" value="1"/>
</dbReference>
<evidence type="ECO:0000313" key="6">
    <source>
        <dbReference type="EMBL" id="PWQ92102.1"/>
    </source>
</evidence>
<evidence type="ECO:0000256" key="2">
    <source>
        <dbReference type="ARBA" id="ARBA00008639"/>
    </source>
</evidence>
<dbReference type="PANTHER" id="PTHR43780">
    <property type="entry name" value="1-AMINOCYCLOPROPANE-1-CARBOXYLATE DEAMINASE-RELATED"/>
    <property type="match status" value="1"/>
</dbReference>
<dbReference type="EMBL" id="QGKM01000121">
    <property type="protein sequence ID" value="PWQ92102.1"/>
    <property type="molecule type" value="Genomic_DNA"/>
</dbReference>
<dbReference type="GO" id="GO:0019148">
    <property type="term" value="F:D-cysteine desulfhydrase activity"/>
    <property type="evidence" value="ECO:0007669"/>
    <property type="project" value="TreeGrafter"/>
</dbReference>
<comment type="similarity">
    <text evidence="2">Belongs to the ACC deaminase/D-cysteine desulfhydrase family.</text>
</comment>